<name>A0A8S9YAT8_APOLU</name>
<feature type="coiled-coil region" evidence="6">
    <location>
        <begin position="396"/>
        <end position="426"/>
    </location>
</feature>
<protein>
    <recommendedName>
        <fullName evidence="1">Glucosidase 2 subunit beta</fullName>
    </recommendedName>
</protein>
<dbReference type="Gene3D" id="4.10.400.10">
    <property type="entry name" value="Low-density Lipoprotein Receptor"/>
    <property type="match status" value="1"/>
</dbReference>
<dbReference type="InterPro" id="IPR044865">
    <property type="entry name" value="MRH_dom"/>
</dbReference>
<evidence type="ECO:0000259" key="8">
    <source>
        <dbReference type="PROSITE" id="PS51914"/>
    </source>
</evidence>
<sequence>MSEGCRLPTAPAMYIEHVYILFTLLLSVHCVNYEFPRGVRPNVATFYDPSKDFVCFDGLITIPFNQVNDDYCDCNDGSDEPGTSACSNGWFHCMNSGYLETQIQTSRVNDGICDCCDGSDEYVSNHCQNTCGILNEMARARAEARAKILREGNDMRLKLIQQAKQIRLQKEERLKKLEDERVEAEKLKESAEAQKSIAEEAENAALQVYRAQEDEARIAKLEKEKEEAWKEARDAFMNLDSNQNSILDLEEIRVKQTFDQNKDGQVSDDEINWFLDLKDVEVNEEVFHNSVWPHVKPLYMIEKGLFLPPEPNQDEPGDQQNENLETTSDDQHLENEDDGHYEEETESLDKQEEEEGHHGEEETDGGQTGEGEVTPENKESTEPVYDARTSRLIEEANEARTQFNSAQEALQNIEREVQQIKEKLEMDYGPEDEYAPLDGQCFTFTDREYTYKLCPFNQVTQAPKSGGSETRLGSWSSWSTAGDGPAMIYDKGQSCWNGPQRSTKVIVECGSENILHNVVEPNKCEYQMHFKTPAACKLASDDEQPGHDEL</sequence>
<dbReference type="SUPFAM" id="SSF50911">
    <property type="entry name" value="Mannose 6-phosphate receptor domain"/>
    <property type="match status" value="1"/>
</dbReference>
<organism evidence="9 10">
    <name type="scientific">Apolygus lucorum</name>
    <name type="common">Small green plant bug</name>
    <name type="synonym">Lygocoris lucorum</name>
    <dbReference type="NCBI Taxonomy" id="248454"/>
    <lineage>
        <taxon>Eukaryota</taxon>
        <taxon>Metazoa</taxon>
        <taxon>Ecdysozoa</taxon>
        <taxon>Arthropoda</taxon>
        <taxon>Hexapoda</taxon>
        <taxon>Insecta</taxon>
        <taxon>Pterygota</taxon>
        <taxon>Neoptera</taxon>
        <taxon>Paraneoptera</taxon>
        <taxon>Hemiptera</taxon>
        <taxon>Heteroptera</taxon>
        <taxon>Panheteroptera</taxon>
        <taxon>Cimicomorpha</taxon>
        <taxon>Miridae</taxon>
        <taxon>Mirini</taxon>
        <taxon>Apolygus</taxon>
    </lineage>
</organism>
<evidence type="ECO:0000313" key="10">
    <source>
        <dbReference type="Proteomes" id="UP000466442"/>
    </source>
</evidence>
<dbReference type="Pfam" id="PF12999">
    <property type="entry name" value="PRKCSH-like"/>
    <property type="match status" value="1"/>
</dbReference>
<dbReference type="Gene3D" id="2.70.130.10">
    <property type="entry name" value="Mannose-6-phosphate receptor binding domain"/>
    <property type="match status" value="1"/>
</dbReference>
<evidence type="ECO:0000256" key="1">
    <source>
        <dbReference type="ARBA" id="ARBA00022387"/>
    </source>
</evidence>
<evidence type="ECO:0000256" key="2">
    <source>
        <dbReference type="ARBA" id="ARBA00022729"/>
    </source>
</evidence>
<dbReference type="PANTHER" id="PTHR12630:SF1">
    <property type="entry name" value="GLUCOSIDASE 2 SUBUNIT BETA"/>
    <property type="match status" value="1"/>
</dbReference>
<feature type="region of interest" description="Disordered" evidence="7">
    <location>
        <begin position="306"/>
        <end position="385"/>
    </location>
</feature>
<dbReference type="SUPFAM" id="SSF57424">
    <property type="entry name" value="LDL receptor-like module"/>
    <property type="match status" value="1"/>
</dbReference>
<feature type="coiled-coil region" evidence="6">
    <location>
        <begin position="160"/>
        <end position="231"/>
    </location>
</feature>
<reference evidence="9" key="1">
    <citation type="journal article" date="2021" name="Mol. Ecol. Resour.">
        <title>Apolygus lucorum genome provides insights into omnivorousness and mesophyll feeding.</title>
        <authorList>
            <person name="Liu Y."/>
            <person name="Liu H."/>
            <person name="Wang H."/>
            <person name="Huang T."/>
            <person name="Liu B."/>
            <person name="Yang B."/>
            <person name="Yin L."/>
            <person name="Li B."/>
            <person name="Zhang Y."/>
            <person name="Zhang S."/>
            <person name="Jiang F."/>
            <person name="Zhang X."/>
            <person name="Ren Y."/>
            <person name="Wang B."/>
            <person name="Wang S."/>
            <person name="Lu Y."/>
            <person name="Wu K."/>
            <person name="Fan W."/>
            <person name="Wang G."/>
        </authorList>
    </citation>
    <scope>NUCLEOTIDE SEQUENCE</scope>
    <source>
        <strain evidence="9">12Hb</strain>
    </source>
</reference>
<feature type="compositionally biased region" description="Basic and acidic residues" evidence="7">
    <location>
        <begin position="347"/>
        <end position="360"/>
    </location>
</feature>
<keyword evidence="6" id="KW-0175">Coiled coil</keyword>
<dbReference type="GO" id="GO:0017177">
    <property type="term" value="C:glucosidase II complex"/>
    <property type="evidence" value="ECO:0007669"/>
    <property type="project" value="TreeGrafter"/>
</dbReference>
<dbReference type="InterPro" id="IPR028146">
    <property type="entry name" value="PRKCSH_N"/>
</dbReference>
<keyword evidence="3" id="KW-0256">Endoplasmic reticulum</keyword>
<keyword evidence="2" id="KW-0732">Signal</keyword>
<dbReference type="InterPro" id="IPR036607">
    <property type="entry name" value="PRKCSH"/>
</dbReference>
<feature type="compositionally biased region" description="Acidic residues" evidence="7">
    <location>
        <begin position="335"/>
        <end position="346"/>
    </location>
</feature>
<dbReference type="PROSITE" id="PS51914">
    <property type="entry name" value="MRH"/>
    <property type="match status" value="1"/>
</dbReference>
<proteinExistence type="predicted"/>
<evidence type="ECO:0000256" key="5">
    <source>
        <dbReference type="ARBA" id="ARBA00023157"/>
    </source>
</evidence>
<dbReference type="PROSITE" id="PS00018">
    <property type="entry name" value="EF_HAND_1"/>
    <property type="match status" value="1"/>
</dbReference>
<evidence type="ECO:0000313" key="9">
    <source>
        <dbReference type="EMBL" id="KAF6217208.1"/>
    </source>
</evidence>
<feature type="domain" description="MRH" evidence="8">
    <location>
        <begin position="439"/>
        <end position="538"/>
    </location>
</feature>
<evidence type="ECO:0000256" key="3">
    <source>
        <dbReference type="ARBA" id="ARBA00022824"/>
    </source>
</evidence>
<keyword evidence="5" id="KW-1015">Disulfide bond</keyword>
<dbReference type="EMBL" id="WIXP02000001">
    <property type="protein sequence ID" value="KAF6217208.1"/>
    <property type="molecule type" value="Genomic_DNA"/>
</dbReference>
<comment type="caution">
    <text evidence="9">The sequence shown here is derived from an EMBL/GenBank/DDBJ whole genome shotgun (WGS) entry which is preliminary data.</text>
</comment>
<evidence type="ECO:0000256" key="7">
    <source>
        <dbReference type="SAM" id="MobiDB-lite"/>
    </source>
</evidence>
<dbReference type="InterPro" id="IPR039794">
    <property type="entry name" value="Gtb1-like"/>
</dbReference>
<accession>A0A8S9YAT8</accession>
<evidence type="ECO:0000256" key="6">
    <source>
        <dbReference type="SAM" id="Coils"/>
    </source>
</evidence>
<dbReference type="InterPro" id="IPR009011">
    <property type="entry name" value="Man6P_isomerase_rcpt-bd_dom_sf"/>
</dbReference>
<dbReference type="InterPro" id="IPR011992">
    <property type="entry name" value="EF-hand-dom_pair"/>
</dbReference>
<keyword evidence="10" id="KW-1185">Reference proteome</keyword>
<dbReference type="OrthoDB" id="28322at2759"/>
<dbReference type="AlphaFoldDB" id="A0A8S9YAT8"/>
<dbReference type="InterPro" id="IPR036055">
    <property type="entry name" value="LDL_receptor-like_sf"/>
</dbReference>
<gene>
    <name evidence="9" type="ORF">GE061_001562</name>
</gene>
<keyword evidence="4" id="KW-0106">Calcium</keyword>
<dbReference type="Proteomes" id="UP000466442">
    <property type="component" value="Linkage Group LG1"/>
</dbReference>
<dbReference type="SUPFAM" id="SSF47473">
    <property type="entry name" value="EF-hand"/>
    <property type="match status" value="1"/>
</dbReference>
<dbReference type="Pfam" id="PF13015">
    <property type="entry name" value="PRKCSH_1"/>
    <property type="match status" value="1"/>
</dbReference>
<evidence type="ECO:0000256" key="4">
    <source>
        <dbReference type="ARBA" id="ARBA00022837"/>
    </source>
</evidence>
<dbReference type="GO" id="GO:0006491">
    <property type="term" value="P:N-glycan processing"/>
    <property type="evidence" value="ECO:0007669"/>
    <property type="project" value="TreeGrafter"/>
</dbReference>
<dbReference type="PANTHER" id="PTHR12630">
    <property type="entry name" value="N-LINKED OLIGOSACCHARIDE PROCESSING"/>
    <property type="match status" value="1"/>
</dbReference>
<dbReference type="InterPro" id="IPR018247">
    <property type="entry name" value="EF_Hand_1_Ca_BS"/>
</dbReference>